<organism evidence="1 2">
    <name type="scientific">Goodea atripinnis</name>
    <dbReference type="NCBI Taxonomy" id="208336"/>
    <lineage>
        <taxon>Eukaryota</taxon>
        <taxon>Metazoa</taxon>
        <taxon>Chordata</taxon>
        <taxon>Craniata</taxon>
        <taxon>Vertebrata</taxon>
        <taxon>Euteleostomi</taxon>
        <taxon>Actinopterygii</taxon>
        <taxon>Neopterygii</taxon>
        <taxon>Teleostei</taxon>
        <taxon>Neoteleostei</taxon>
        <taxon>Acanthomorphata</taxon>
        <taxon>Ovalentaria</taxon>
        <taxon>Atherinomorphae</taxon>
        <taxon>Cyprinodontiformes</taxon>
        <taxon>Goodeidae</taxon>
        <taxon>Goodea</taxon>
    </lineage>
</organism>
<name>A0ABV0NND0_9TELE</name>
<protein>
    <submittedName>
        <fullName evidence="1">Ubiquitin carboxyl-terminal hydrolase 34</fullName>
    </submittedName>
</protein>
<comment type="caution">
    <text evidence="1">The sequence shown here is derived from an EMBL/GenBank/DDBJ whole genome shotgun (WGS) entry which is preliminary data.</text>
</comment>
<dbReference type="GO" id="GO:0016787">
    <property type="term" value="F:hydrolase activity"/>
    <property type="evidence" value="ECO:0007669"/>
    <property type="project" value="UniProtKB-KW"/>
</dbReference>
<feature type="non-terminal residue" evidence="1">
    <location>
        <position position="1"/>
    </location>
</feature>
<gene>
    <name evidence="1" type="primary">USP34_4</name>
    <name evidence="1" type="ORF">GOODEAATRI_026154</name>
</gene>
<proteinExistence type="predicted"/>
<reference evidence="1 2" key="1">
    <citation type="submission" date="2021-06" db="EMBL/GenBank/DDBJ databases">
        <authorList>
            <person name="Palmer J.M."/>
        </authorList>
    </citation>
    <scope>NUCLEOTIDE SEQUENCE [LARGE SCALE GENOMIC DNA]</scope>
    <source>
        <strain evidence="1 2">GA_2019</strain>
        <tissue evidence="1">Muscle</tissue>
    </source>
</reference>
<keyword evidence="1" id="KW-0378">Hydrolase</keyword>
<keyword evidence="2" id="KW-1185">Reference proteome</keyword>
<sequence>LSLEQVDILWHCLVEDAECYDDALHWFLNQVRSKDQHAMGMETYKHLFLEKMPQLKPETISMTGLNLFQHLCNLARLATSTLDNASSCEVHTLLTDGLEKEQEFIRKCIESLLMASANLEKEAHSSLTSIERGLLMLKTHLEAFRRSFSSCFVLLQMTIEMYPSDQVADLRAEVTHWYENLQKEQMNQQAQLQEFGQSGRQQGDFPG</sequence>
<evidence type="ECO:0000313" key="2">
    <source>
        <dbReference type="Proteomes" id="UP001476798"/>
    </source>
</evidence>
<accession>A0ABV0NND0</accession>
<evidence type="ECO:0000313" key="1">
    <source>
        <dbReference type="EMBL" id="MEQ2172900.1"/>
    </source>
</evidence>
<dbReference type="EMBL" id="JAHRIO010043168">
    <property type="protein sequence ID" value="MEQ2172900.1"/>
    <property type="molecule type" value="Genomic_DNA"/>
</dbReference>
<dbReference type="Proteomes" id="UP001476798">
    <property type="component" value="Unassembled WGS sequence"/>
</dbReference>